<comment type="caution">
    <text evidence="2">The sequence shown here is derived from an EMBL/GenBank/DDBJ whole genome shotgun (WGS) entry which is preliminary data.</text>
</comment>
<feature type="compositionally biased region" description="Low complexity" evidence="1">
    <location>
        <begin position="8"/>
        <end position="17"/>
    </location>
</feature>
<dbReference type="PANTHER" id="PTHR37241">
    <property type="entry name" value="NEUROFILAMENT HEAVY PROTEIN"/>
    <property type="match status" value="1"/>
</dbReference>
<dbReference type="AlphaFoldDB" id="A0ABD3EJZ6"/>
<evidence type="ECO:0000256" key="1">
    <source>
        <dbReference type="SAM" id="MobiDB-lite"/>
    </source>
</evidence>
<dbReference type="PANTHER" id="PTHR37241:SF1">
    <property type="entry name" value="NEUROFILAMENT HEAVY PROTEIN"/>
    <property type="match status" value="1"/>
</dbReference>
<sequence length="299" mass="34215">MAEYQENSSKSQSVSSSETRDSLFSDAEAFEGDEEFYEEIEAPNFVDFTVPDHFCPDDRYWFCHRVGCDQKHEEEMDSEAIYKKFVLRVMAARSPNVRLRKVLDRNASKNVHFQLLQSPQSQGYQKWLLSPRFLRKVLAMNDQSGQVRKKVIQAHDRNLKEGLISCSSTVVKLKKPKATNPKPFRLRTDERGIRKETKLERRTNYESPQTESAALSTLSGKLQMNKQGNDNNTRVLKIPIGPVIRENLAAYTSKRHQGSSISPPQKRIRGSIVGRASFTESSLEESHSPYLKSSFVSYS</sequence>
<feature type="region of interest" description="Disordered" evidence="1">
    <location>
        <begin position="1"/>
        <end position="22"/>
    </location>
</feature>
<organism evidence="2 3">
    <name type="scientific">Castilleja foliolosa</name>
    <dbReference type="NCBI Taxonomy" id="1961234"/>
    <lineage>
        <taxon>Eukaryota</taxon>
        <taxon>Viridiplantae</taxon>
        <taxon>Streptophyta</taxon>
        <taxon>Embryophyta</taxon>
        <taxon>Tracheophyta</taxon>
        <taxon>Spermatophyta</taxon>
        <taxon>Magnoliopsida</taxon>
        <taxon>eudicotyledons</taxon>
        <taxon>Gunneridae</taxon>
        <taxon>Pentapetalae</taxon>
        <taxon>asterids</taxon>
        <taxon>lamiids</taxon>
        <taxon>Lamiales</taxon>
        <taxon>Orobanchaceae</taxon>
        <taxon>Pedicularideae</taxon>
        <taxon>Castillejinae</taxon>
        <taxon>Castilleja</taxon>
    </lineage>
</organism>
<evidence type="ECO:0000313" key="2">
    <source>
        <dbReference type="EMBL" id="KAL3654539.1"/>
    </source>
</evidence>
<evidence type="ECO:0000313" key="3">
    <source>
        <dbReference type="Proteomes" id="UP001632038"/>
    </source>
</evidence>
<gene>
    <name evidence="2" type="ORF">CASFOL_001524</name>
</gene>
<name>A0ABD3EJZ6_9LAMI</name>
<protein>
    <submittedName>
        <fullName evidence="2">Uncharacterized protein</fullName>
    </submittedName>
</protein>
<keyword evidence="3" id="KW-1185">Reference proteome</keyword>
<proteinExistence type="predicted"/>
<dbReference type="EMBL" id="JAVIJP010000004">
    <property type="protein sequence ID" value="KAL3654539.1"/>
    <property type="molecule type" value="Genomic_DNA"/>
</dbReference>
<accession>A0ABD3EJZ6</accession>
<reference evidence="3" key="1">
    <citation type="journal article" date="2024" name="IScience">
        <title>Strigolactones Initiate the Formation of Haustorium-like Structures in Castilleja.</title>
        <authorList>
            <person name="Buerger M."/>
            <person name="Peterson D."/>
            <person name="Chory J."/>
        </authorList>
    </citation>
    <scope>NUCLEOTIDE SEQUENCE [LARGE SCALE GENOMIC DNA]</scope>
</reference>
<dbReference type="Proteomes" id="UP001632038">
    <property type="component" value="Unassembled WGS sequence"/>
</dbReference>